<feature type="region of interest" description="Disordered" evidence="1">
    <location>
        <begin position="1"/>
        <end position="25"/>
    </location>
</feature>
<accession>A0A4D4JDZ6</accession>
<sequence length="420" mass="46236">MPDAEAGESRPNGRDSPHRRTHDMDLYTDPTFTLMSPIGNVQGRSAFTGNQPDDGALIGMLATGDEICVLGTGFGASTRAILAARPSAHITCVDNDPRTLRLADEVTRRLCDQPRLNIVERDAYAFLAESERPWGGLVVDLYTATGYPDILLRPGFWRRVSEVSARAAAPVLVNTWGIPEQLEQFGFWNAHSTVGRLIEDVGGWSRVRVLPSRRNASLLLQHEDAGADAPAEDPPPDHLHRYDRAVLRAHRLRLGAARTMSLSRLPPPRPHDVSAVSSRAAQNDAMVQRWPAMARAVLAAARQVRAGRGRHPDTLREVLAAPELATAAMSRLAERGDPAATAIPVILAGEAQDHRRDAAWLLTWFRDNHADLIARTSPEFVIGCLLWQCVSIALSPHGVPFEEVSWFFDEVMTLHRATRD</sequence>
<reference evidence="3" key="1">
    <citation type="submission" date="2019-04" db="EMBL/GenBank/DDBJ databases">
        <title>Draft genome sequence of Pseudonocardiaceae bacterium SL3-2-4.</title>
        <authorList>
            <person name="Ningsih F."/>
            <person name="Yokota A."/>
            <person name="Sakai Y."/>
            <person name="Nanatani K."/>
            <person name="Yabe S."/>
            <person name="Oetari A."/>
            <person name="Sjamsuridzal W."/>
        </authorList>
    </citation>
    <scope>NUCLEOTIDE SEQUENCE [LARGE SCALE GENOMIC DNA]</scope>
    <source>
        <strain evidence="3">SL3-2-4</strain>
    </source>
</reference>
<feature type="compositionally biased region" description="Basic and acidic residues" evidence="1">
    <location>
        <begin position="7"/>
        <end position="25"/>
    </location>
</feature>
<protein>
    <recommendedName>
        <fullName evidence="4">Methyltransferase domain-containing protein</fullName>
    </recommendedName>
</protein>
<dbReference type="CDD" id="cd02440">
    <property type="entry name" value="AdoMet_MTases"/>
    <property type="match status" value="1"/>
</dbReference>
<evidence type="ECO:0000313" key="3">
    <source>
        <dbReference type="Proteomes" id="UP000298860"/>
    </source>
</evidence>
<gene>
    <name evidence="2" type="ORF">GTS_54870</name>
</gene>
<organism evidence="2 3">
    <name type="scientific">Gandjariella thermophila</name>
    <dbReference type="NCBI Taxonomy" id="1931992"/>
    <lineage>
        <taxon>Bacteria</taxon>
        <taxon>Bacillati</taxon>
        <taxon>Actinomycetota</taxon>
        <taxon>Actinomycetes</taxon>
        <taxon>Pseudonocardiales</taxon>
        <taxon>Pseudonocardiaceae</taxon>
        <taxon>Gandjariella</taxon>
    </lineage>
</organism>
<evidence type="ECO:0000256" key="1">
    <source>
        <dbReference type="SAM" id="MobiDB-lite"/>
    </source>
</evidence>
<dbReference type="AlphaFoldDB" id="A0A4D4JDZ6"/>
<comment type="caution">
    <text evidence="2">The sequence shown here is derived from an EMBL/GenBank/DDBJ whole genome shotgun (WGS) entry which is preliminary data.</text>
</comment>
<dbReference type="InterPro" id="IPR029063">
    <property type="entry name" value="SAM-dependent_MTases_sf"/>
</dbReference>
<evidence type="ECO:0008006" key="4">
    <source>
        <dbReference type="Google" id="ProtNLM"/>
    </source>
</evidence>
<name>A0A4D4JDZ6_9PSEU</name>
<dbReference type="EMBL" id="BJFL01000062">
    <property type="protein sequence ID" value="GDY33854.1"/>
    <property type="molecule type" value="Genomic_DNA"/>
</dbReference>
<proteinExistence type="predicted"/>
<dbReference type="OrthoDB" id="3382693at2"/>
<dbReference type="Proteomes" id="UP000298860">
    <property type="component" value="Unassembled WGS sequence"/>
</dbReference>
<dbReference type="RefSeq" id="WP_137816767.1">
    <property type="nucleotide sequence ID" value="NZ_BJFL01000062.1"/>
</dbReference>
<keyword evidence="3" id="KW-1185">Reference proteome</keyword>
<evidence type="ECO:0000313" key="2">
    <source>
        <dbReference type="EMBL" id="GDY33854.1"/>
    </source>
</evidence>
<dbReference type="Gene3D" id="3.40.50.150">
    <property type="entry name" value="Vaccinia Virus protein VP39"/>
    <property type="match status" value="1"/>
</dbReference>
<dbReference type="SUPFAM" id="SSF53335">
    <property type="entry name" value="S-adenosyl-L-methionine-dependent methyltransferases"/>
    <property type="match status" value="1"/>
</dbReference>